<dbReference type="GO" id="GO:0005524">
    <property type="term" value="F:ATP binding"/>
    <property type="evidence" value="ECO:0007669"/>
    <property type="project" value="UniProtKB-KW"/>
</dbReference>
<dbReference type="AlphaFoldDB" id="A0A9D1D972"/>
<name>A0A9D1D972_9FIRM</name>
<reference evidence="1" key="1">
    <citation type="submission" date="2020-10" db="EMBL/GenBank/DDBJ databases">
        <authorList>
            <person name="Gilroy R."/>
        </authorList>
    </citation>
    <scope>NUCLEOTIDE SEQUENCE</scope>
    <source>
        <strain evidence="1">ChiSjej4B22-8148</strain>
    </source>
</reference>
<comment type="caution">
    <text evidence="1">The sequence shown here is derived from an EMBL/GenBank/DDBJ whole genome shotgun (WGS) entry which is preliminary data.</text>
</comment>
<accession>A0A9D1D972</accession>
<reference evidence="1" key="2">
    <citation type="journal article" date="2021" name="PeerJ">
        <title>Extensive microbial diversity within the chicken gut microbiome revealed by metagenomics and culture.</title>
        <authorList>
            <person name="Gilroy R."/>
            <person name="Ravi A."/>
            <person name="Getino M."/>
            <person name="Pursley I."/>
            <person name="Horton D.L."/>
            <person name="Alikhan N.F."/>
            <person name="Baker D."/>
            <person name="Gharbi K."/>
            <person name="Hall N."/>
            <person name="Watson M."/>
            <person name="Adriaenssens E.M."/>
            <person name="Foster-Nyarko E."/>
            <person name="Jarju S."/>
            <person name="Secka A."/>
            <person name="Antonio M."/>
            <person name="Oren A."/>
            <person name="Chaudhuri R.R."/>
            <person name="La Ragione R."/>
            <person name="Hildebrand F."/>
            <person name="Pallen M.J."/>
        </authorList>
    </citation>
    <scope>NUCLEOTIDE SEQUENCE</scope>
    <source>
        <strain evidence="1">ChiSjej4B22-8148</strain>
    </source>
</reference>
<evidence type="ECO:0000313" key="2">
    <source>
        <dbReference type="Proteomes" id="UP000886757"/>
    </source>
</evidence>
<dbReference type="EMBL" id="DVGK01000076">
    <property type="protein sequence ID" value="HIR13576.1"/>
    <property type="molecule type" value="Genomic_DNA"/>
</dbReference>
<keyword evidence="1" id="KW-0547">Nucleotide-binding</keyword>
<keyword evidence="1" id="KW-0067">ATP-binding</keyword>
<organism evidence="1 2">
    <name type="scientific">Candidatus Choladousia intestinavium</name>
    <dbReference type="NCBI Taxonomy" id="2840727"/>
    <lineage>
        <taxon>Bacteria</taxon>
        <taxon>Bacillati</taxon>
        <taxon>Bacillota</taxon>
        <taxon>Clostridia</taxon>
        <taxon>Lachnospirales</taxon>
        <taxon>Lachnospiraceae</taxon>
        <taxon>Lachnospiraceae incertae sedis</taxon>
        <taxon>Candidatus Choladousia</taxon>
    </lineage>
</organism>
<proteinExistence type="predicted"/>
<feature type="non-terminal residue" evidence="1">
    <location>
        <position position="1"/>
    </location>
</feature>
<gene>
    <name evidence="1" type="ORF">IAB31_06595</name>
</gene>
<sequence length="87" mass="10208">QLVFNTHNPIFLNSNLFRRDEIKFVERDDESHQSVLYALSDFGTSGENGVRKHEDYMSKYFISQYGAIKEIDFTPIFEEILNTERGV</sequence>
<protein>
    <submittedName>
        <fullName evidence="1">ATP-binding protein</fullName>
    </submittedName>
</protein>
<dbReference type="Proteomes" id="UP000886757">
    <property type="component" value="Unassembled WGS sequence"/>
</dbReference>
<evidence type="ECO:0000313" key="1">
    <source>
        <dbReference type="EMBL" id="HIR13576.1"/>
    </source>
</evidence>